<reference evidence="1" key="1">
    <citation type="submission" date="2020-01" db="EMBL/GenBank/DDBJ databases">
        <authorList>
            <person name="Meier V. D."/>
            <person name="Meier V D."/>
        </authorList>
    </citation>
    <scope>NUCLEOTIDE SEQUENCE</scope>
    <source>
        <strain evidence="1">HLG_WM_MAG_01</strain>
    </source>
</reference>
<name>A0A6S6TAB3_9BACT</name>
<gene>
    <name evidence="1" type="ORF">HELGO_WM94980</name>
</gene>
<sequence>LMEMDGNYGFEAPSRFAAPKASQLRESLEN</sequence>
<dbReference type="AlphaFoldDB" id="A0A6S6TAB3"/>
<feature type="non-terminal residue" evidence="1">
    <location>
        <position position="1"/>
    </location>
</feature>
<accession>A0A6S6TAB3</accession>
<protein>
    <submittedName>
        <fullName evidence="1">Uncharacterized protein</fullName>
    </submittedName>
</protein>
<evidence type="ECO:0000313" key="1">
    <source>
        <dbReference type="EMBL" id="CAA6816234.1"/>
    </source>
</evidence>
<dbReference type="EMBL" id="CACVAS010000079">
    <property type="protein sequence ID" value="CAA6816234.1"/>
    <property type="molecule type" value="Genomic_DNA"/>
</dbReference>
<organism evidence="1">
    <name type="scientific">uncultured Sulfurovum sp</name>
    <dbReference type="NCBI Taxonomy" id="269237"/>
    <lineage>
        <taxon>Bacteria</taxon>
        <taxon>Pseudomonadati</taxon>
        <taxon>Campylobacterota</taxon>
        <taxon>Epsilonproteobacteria</taxon>
        <taxon>Campylobacterales</taxon>
        <taxon>Sulfurovaceae</taxon>
        <taxon>Sulfurovum</taxon>
        <taxon>environmental samples</taxon>
    </lineage>
</organism>
<proteinExistence type="predicted"/>